<feature type="domain" description="VOC" evidence="3">
    <location>
        <begin position="1"/>
        <end position="113"/>
    </location>
</feature>
<gene>
    <name evidence="4" type="ORF">ACFQ1X_12375</name>
</gene>
<dbReference type="EMBL" id="JBHTKI010000019">
    <property type="protein sequence ID" value="MFD1032227.1"/>
    <property type="molecule type" value="Genomic_DNA"/>
</dbReference>
<dbReference type="InterPro" id="IPR037523">
    <property type="entry name" value="VOC_core"/>
</dbReference>
<dbReference type="PANTHER" id="PTHR46825">
    <property type="entry name" value="D-ALANYL-D-ALANINE-CARBOXYPEPTIDASE/ENDOPEPTIDASE AMPH"/>
    <property type="match status" value="1"/>
</dbReference>
<keyword evidence="4" id="KW-0378">Hydrolase</keyword>
<dbReference type="Gene3D" id="3.40.710.10">
    <property type="entry name" value="DD-peptidase/beta-lactamase superfamily"/>
    <property type="match status" value="1"/>
</dbReference>
<dbReference type="InterPro" id="IPR040553">
    <property type="entry name" value="TxDE"/>
</dbReference>
<dbReference type="Gene3D" id="3.10.180.10">
    <property type="entry name" value="2,3-Dihydroxybiphenyl 1,2-Dioxygenase, domain 1"/>
    <property type="match status" value="1"/>
</dbReference>
<dbReference type="PANTHER" id="PTHR46825:SF11">
    <property type="entry name" value="PENICILLIN-BINDING PROTEIN 4"/>
    <property type="match status" value="1"/>
</dbReference>
<comment type="caution">
    <text evidence="4">The sequence shown here is derived from an EMBL/GenBank/DDBJ whole genome shotgun (WGS) entry which is preliminary data.</text>
</comment>
<organism evidence="4 5">
    <name type="scientific">Metaplanococcus flavidus</name>
    <dbReference type="NCBI Taxonomy" id="569883"/>
    <lineage>
        <taxon>Bacteria</taxon>
        <taxon>Bacillati</taxon>
        <taxon>Bacillota</taxon>
        <taxon>Bacilli</taxon>
        <taxon>Bacillales</taxon>
        <taxon>Caryophanaceae</taxon>
        <taxon>Metaplanococcus</taxon>
    </lineage>
</organism>
<dbReference type="InterPro" id="IPR001466">
    <property type="entry name" value="Beta-lactam-related"/>
</dbReference>
<dbReference type="SUPFAM" id="SSF54593">
    <property type="entry name" value="Glyoxalase/Bleomycin resistance protein/Dihydroxybiphenyl dioxygenase"/>
    <property type="match status" value="1"/>
</dbReference>
<evidence type="ECO:0000259" key="3">
    <source>
        <dbReference type="PROSITE" id="PS51819"/>
    </source>
</evidence>
<protein>
    <submittedName>
        <fullName evidence="4">Serine hydrolase</fullName>
    </submittedName>
</protein>
<keyword evidence="2" id="KW-0472">Membrane</keyword>
<evidence type="ECO:0000256" key="1">
    <source>
        <dbReference type="ARBA" id="ARBA00004370"/>
    </source>
</evidence>
<evidence type="ECO:0000256" key="2">
    <source>
        <dbReference type="ARBA" id="ARBA00023136"/>
    </source>
</evidence>
<name>A0ABW3LC83_9BACL</name>
<dbReference type="InterPro" id="IPR029068">
    <property type="entry name" value="Glyas_Bleomycin-R_OHBP_Dase"/>
</dbReference>
<dbReference type="InterPro" id="IPR012338">
    <property type="entry name" value="Beta-lactam/transpept-like"/>
</dbReference>
<evidence type="ECO:0000313" key="4">
    <source>
        <dbReference type="EMBL" id="MFD1032227.1"/>
    </source>
</evidence>
<evidence type="ECO:0000313" key="5">
    <source>
        <dbReference type="Proteomes" id="UP001597109"/>
    </source>
</evidence>
<accession>A0ABW3LC83</accession>
<dbReference type="InterPro" id="IPR050491">
    <property type="entry name" value="AmpC-like"/>
</dbReference>
<reference evidence="5" key="1">
    <citation type="journal article" date="2019" name="Int. J. Syst. Evol. Microbiol.">
        <title>The Global Catalogue of Microorganisms (GCM) 10K type strain sequencing project: providing services to taxonomists for standard genome sequencing and annotation.</title>
        <authorList>
            <consortium name="The Broad Institute Genomics Platform"/>
            <consortium name="The Broad Institute Genome Sequencing Center for Infectious Disease"/>
            <person name="Wu L."/>
            <person name="Ma J."/>
        </authorList>
    </citation>
    <scope>NUCLEOTIDE SEQUENCE [LARGE SCALE GENOMIC DNA]</scope>
    <source>
        <strain evidence="5">CCUG 56756</strain>
    </source>
</reference>
<sequence length="547" mass="61670">MFKKVTLYTNKLNEVKGFYEYQLGFRIVEEDDSSFMLAIGESQLIFRKSERPAFYHFAFNIPGNQFTLAKGWAKSRVELNRQEGMDEIYYANFDADAFYFQDPAGNIVEFLGRRNVDKMGDFTVDSLLNISEVSITTPHVAEVGKGIEDMEIPVRGNKGIEPDSLNFLGQGAAFIILVAPKRTWYFSKKKSEVHPLSIELTDGRQIDIDEEGNFGTEVPENPLSDRLEEMEFSGAAMLKTDEVWAIAKGMADRANARPNAVDTRFGIASGCKIFTAVAIAQLVEEGKLAFEDLLSELLPDDFPEFPVTIHQLLTHTSGIPDYFDESVMDDFEELWQKHPMYQMKSTRDFLPLFKDKPMMFEPGEKFQYNNAGFIALGLVVEKLTGQSFTDVVEERIFRRSGMERSGYFQLDRLPAETANGYIEEDLTWRTNQYAIPVKGGADGGAYVTAADMSAFWTHLMNHSLLSEESTRNLLATHTADGENYYGYGVWIEKSGAEIRKYHVMGYDPGVSFHSGYYPSNGSTLTVLSNESAGALDVIKLIEQEKLN</sequence>
<dbReference type="Pfam" id="PF00144">
    <property type="entry name" value="Beta-lactamase"/>
    <property type="match status" value="1"/>
</dbReference>
<dbReference type="PROSITE" id="PS51819">
    <property type="entry name" value="VOC"/>
    <property type="match status" value="1"/>
</dbReference>
<dbReference type="Pfam" id="PF18711">
    <property type="entry name" value="TxDE"/>
    <property type="match status" value="1"/>
</dbReference>
<dbReference type="GO" id="GO:0016787">
    <property type="term" value="F:hydrolase activity"/>
    <property type="evidence" value="ECO:0007669"/>
    <property type="project" value="UniProtKB-KW"/>
</dbReference>
<comment type="subcellular location">
    <subcellularLocation>
        <location evidence="1">Membrane</location>
    </subcellularLocation>
</comment>
<dbReference type="RefSeq" id="WP_144839240.1">
    <property type="nucleotide sequence ID" value="NZ_JBHTKI010000019.1"/>
</dbReference>
<keyword evidence="5" id="KW-1185">Reference proteome</keyword>
<dbReference type="SUPFAM" id="SSF56601">
    <property type="entry name" value="beta-lactamase/transpeptidase-like"/>
    <property type="match status" value="1"/>
</dbReference>
<dbReference type="Proteomes" id="UP001597109">
    <property type="component" value="Unassembled WGS sequence"/>
</dbReference>
<proteinExistence type="predicted"/>